<reference evidence="1 2" key="1">
    <citation type="submission" date="2019-05" db="EMBL/GenBank/DDBJ databases">
        <title>Another draft genome of Portunus trituberculatus and its Hox gene families provides insights of decapod evolution.</title>
        <authorList>
            <person name="Jeong J.-H."/>
            <person name="Song I."/>
            <person name="Kim S."/>
            <person name="Choi T."/>
            <person name="Kim D."/>
            <person name="Ryu S."/>
            <person name="Kim W."/>
        </authorList>
    </citation>
    <scope>NUCLEOTIDE SEQUENCE [LARGE SCALE GENOMIC DNA]</scope>
    <source>
        <tissue evidence="1">Muscle</tissue>
    </source>
</reference>
<organism evidence="1 2">
    <name type="scientific">Portunus trituberculatus</name>
    <name type="common">Swimming crab</name>
    <name type="synonym">Neptunus trituberculatus</name>
    <dbReference type="NCBI Taxonomy" id="210409"/>
    <lineage>
        <taxon>Eukaryota</taxon>
        <taxon>Metazoa</taxon>
        <taxon>Ecdysozoa</taxon>
        <taxon>Arthropoda</taxon>
        <taxon>Crustacea</taxon>
        <taxon>Multicrustacea</taxon>
        <taxon>Malacostraca</taxon>
        <taxon>Eumalacostraca</taxon>
        <taxon>Eucarida</taxon>
        <taxon>Decapoda</taxon>
        <taxon>Pleocyemata</taxon>
        <taxon>Brachyura</taxon>
        <taxon>Eubrachyura</taxon>
        <taxon>Portunoidea</taxon>
        <taxon>Portunidae</taxon>
        <taxon>Portuninae</taxon>
        <taxon>Portunus</taxon>
    </lineage>
</organism>
<dbReference type="EMBL" id="VSRR010023436">
    <property type="protein sequence ID" value="MPC65490.1"/>
    <property type="molecule type" value="Genomic_DNA"/>
</dbReference>
<dbReference type="Proteomes" id="UP000324222">
    <property type="component" value="Unassembled WGS sequence"/>
</dbReference>
<accession>A0A5B7GZP7</accession>
<keyword evidence="2" id="KW-1185">Reference proteome</keyword>
<comment type="caution">
    <text evidence="1">The sequence shown here is derived from an EMBL/GenBank/DDBJ whole genome shotgun (WGS) entry which is preliminary data.</text>
</comment>
<protein>
    <submittedName>
        <fullName evidence="1">Uncharacterized protein</fullName>
    </submittedName>
</protein>
<evidence type="ECO:0000313" key="2">
    <source>
        <dbReference type="Proteomes" id="UP000324222"/>
    </source>
</evidence>
<evidence type="ECO:0000313" key="1">
    <source>
        <dbReference type="EMBL" id="MPC65490.1"/>
    </source>
</evidence>
<gene>
    <name evidence="1" type="ORF">E2C01_059625</name>
</gene>
<proteinExistence type="predicted"/>
<name>A0A5B7GZP7_PORTR</name>
<dbReference type="AlphaFoldDB" id="A0A5B7GZP7"/>
<sequence length="115" mass="12709">MTITTITILTIRTLTDSNTTTTKPLISLPPPPTTTTTTTTTTCYYRHHKHATSKINTKRPIQSEVTWPANLINMHHITCCSSCCHQRCSGPSLSVAHTDVYLARSGLDAVMSRDH</sequence>